<name>A0A9N9C5U9_9GLOM</name>
<evidence type="ECO:0000313" key="2">
    <source>
        <dbReference type="Proteomes" id="UP000789739"/>
    </source>
</evidence>
<keyword evidence="2" id="KW-1185">Reference proteome</keyword>
<protein>
    <submittedName>
        <fullName evidence="1">1030_t:CDS:1</fullName>
    </submittedName>
</protein>
<dbReference type="Proteomes" id="UP000789739">
    <property type="component" value="Unassembled WGS sequence"/>
</dbReference>
<sequence>MIPSLWTASMPIADETVTNGIDVLDDVSETEGVVGDSISSEVVSDNRFF</sequence>
<dbReference type="EMBL" id="CAJVPI010000993">
    <property type="protein sequence ID" value="CAG8587474.1"/>
    <property type="molecule type" value="Genomic_DNA"/>
</dbReference>
<accession>A0A9N9C5U9</accession>
<reference evidence="1" key="1">
    <citation type="submission" date="2021-06" db="EMBL/GenBank/DDBJ databases">
        <authorList>
            <person name="Kallberg Y."/>
            <person name="Tangrot J."/>
            <person name="Rosling A."/>
        </authorList>
    </citation>
    <scope>NUCLEOTIDE SEQUENCE</scope>
    <source>
        <strain evidence="1">BR232B</strain>
    </source>
</reference>
<comment type="caution">
    <text evidence="1">The sequence shown here is derived from an EMBL/GenBank/DDBJ whole genome shotgun (WGS) entry which is preliminary data.</text>
</comment>
<gene>
    <name evidence="1" type="ORF">PBRASI_LOCUS6944</name>
</gene>
<dbReference type="AlphaFoldDB" id="A0A9N9C5U9"/>
<evidence type="ECO:0000313" key="1">
    <source>
        <dbReference type="EMBL" id="CAG8587474.1"/>
    </source>
</evidence>
<proteinExistence type="predicted"/>
<organism evidence="1 2">
    <name type="scientific">Paraglomus brasilianum</name>
    <dbReference type="NCBI Taxonomy" id="144538"/>
    <lineage>
        <taxon>Eukaryota</taxon>
        <taxon>Fungi</taxon>
        <taxon>Fungi incertae sedis</taxon>
        <taxon>Mucoromycota</taxon>
        <taxon>Glomeromycotina</taxon>
        <taxon>Glomeromycetes</taxon>
        <taxon>Paraglomerales</taxon>
        <taxon>Paraglomeraceae</taxon>
        <taxon>Paraglomus</taxon>
    </lineage>
</organism>